<dbReference type="SUPFAM" id="SSF48371">
    <property type="entry name" value="ARM repeat"/>
    <property type="match status" value="1"/>
</dbReference>
<dbReference type="Pfam" id="PF16186">
    <property type="entry name" value="Arm_3"/>
    <property type="match status" value="1"/>
</dbReference>
<evidence type="ECO:0000256" key="2">
    <source>
        <dbReference type="ARBA" id="ARBA00022448"/>
    </source>
</evidence>
<feature type="compositionally biased region" description="Basic and acidic residues" evidence="8">
    <location>
        <begin position="443"/>
        <end position="452"/>
    </location>
</feature>
<dbReference type="SMART" id="SM00755">
    <property type="entry name" value="Grip"/>
    <property type="match status" value="1"/>
</dbReference>
<evidence type="ECO:0000259" key="9">
    <source>
        <dbReference type="PROSITE" id="PS50913"/>
    </source>
</evidence>
<dbReference type="Gene3D" id="1.20.5.690">
    <property type="entry name" value="Importin-alpha, importin-beta-binding domain"/>
    <property type="match status" value="1"/>
</dbReference>
<dbReference type="Pfam" id="PF00514">
    <property type="entry name" value="Arm"/>
    <property type="match status" value="7"/>
</dbReference>
<evidence type="ECO:0000256" key="8">
    <source>
        <dbReference type="SAM" id="MobiDB-lite"/>
    </source>
</evidence>
<feature type="repeat" description="ARM" evidence="5">
    <location>
        <begin position="738"/>
        <end position="781"/>
    </location>
</feature>
<dbReference type="InterPro" id="IPR000237">
    <property type="entry name" value="GRIP_dom"/>
</dbReference>
<dbReference type="PROSITE" id="PS51214">
    <property type="entry name" value="IBB"/>
    <property type="match status" value="1"/>
</dbReference>
<feature type="repeat" description="ARM" evidence="5">
    <location>
        <begin position="908"/>
        <end position="950"/>
    </location>
</feature>
<dbReference type="InterPro" id="IPR002652">
    <property type="entry name" value="Importin-a_IBB"/>
</dbReference>
<dbReference type="Gene3D" id="1.25.10.10">
    <property type="entry name" value="Leucine-rich Repeat Variant"/>
    <property type="match status" value="1"/>
</dbReference>
<feature type="coiled-coil region" evidence="7">
    <location>
        <begin position="397"/>
        <end position="428"/>
    </location>
</feature>
<dbReference type="Pfam" id="PF01749">
    <property type="entry name" value="IBB"/>
    <property type="match status" value="1"/>
</dbReference>
<dbReference type="PROSITE" id="PS50913">
    <property type="entry name" value="GRIP"/>
    <property type="match status" value="1"/>
</dbReference>
<organism evidence="11 12">
    <name type="scientific">Frankliniella fusca</name>
    <dbReference type="NCBI Taxonomy" id="407009"/>
    <lineage>
        <taxon>Eukaryota</taxon>
        <taxon>Metazoa</taxon>
        <taxon>Ecdysozoa</taxon>
        <taxon>Arthropoda</taxon>
        <taxon>Hexapoda</taxon>
        <taxon>Insecta</taxon>
        <taxon>Pterygota</taxon>
        <taxon>Neoptera</taxon>
        <taxon>Paraneoptera</taxon>
        <taxon>Thysanoptera</taxon>
        <taxon>Terebrantia</taxon>
        <taxon>Thripoidea</taxon>
        <taxon>Thripidae</taxon>
        <taxon>Frankliniella</taxon>
    </lineage>
</organism>
<dbReference type="AlphaFoldDB" id="A0AAE1HHX2"/>
<dbReference type="InterPro" id="IPR036975">
    <property type="entry name" value="Importin-a_IBB_sf"/>
</dbReference>
<keyword evidence="12" id="KW-1185">Reference proteome</keyword>
<comment type="similarity">
    <text evidence="1">Belongs to the importin alpha family.</text>
</comment>
<proteinExistence type="inferred from homology"/>
<evidence type="ECO:0000259" key="10">
    <source>
        <dbReference type="PROSITE" id="PS51214"/>
    </source>
</evidence>
<sequence>MQCYLSRLKCCKKRSEEFNKLSGEMESLVANKTQVHSLLQQKQKECEDLICKLSNLEQNQTEGLDELMGKIEECKKLEETVAGLLSEKTVLKELLETKAKELEAANSQLTSVREELSEQSNKLQETMVKYDDLVVNYKNLSSENEKTVQLLKQKMIECEDKEAQLDNLADEMKRVEELSQELHRINDDRDANVEVLSTEASSLAQKVEELTLTTQDLKEREVNLLAKLQVAQDLEAEYISMKQREEMLLSKLNDFKMLEVALKANEEDLLAKSKEIEDLQEENKKLKEAGNNLNEMIDRCKEAEAKCAKLQDDGAGLLLRIQKAEESEIKCSLLEEELEAIKKEKAELSQEVEVLQAKTVFRGSAIENSSTVKEPVVEEPCVIKQYADLTENHPSQENEWQEKYNNLLKEHQMALQENAATIERLKEENLLGNLSNSSKRKERLWDQKESHLPDGNSNGNGSFGLVEKLQQQLAAVTSQLKESKKVHRQEVDDLRRILLNHGSSNSHTSSRSDNLEDATELEYLRNILYEYMMGKEPMILARVIAAVVKFDSEQTSKVLQKEQQRLSLIVFLGNQSAAPCRLKKMIPANRLRNFKNKGKDCDEMRRRRNEVSIELRKAKKDDQLQKRRNITIDDEPTSPLQDNNVQIKSPLMSITDILKGMQSSDEQHQLISVQAARKTLSREQNPPIDEMIKAGIVPYCVRALENFNNPALQFEAAWALTNVASGTSEQTNTVVKAGAVPRFVRLLGPGNPPNVVEQAVWALGNIAGDGSSTRDLVLNSNALPALLELITPETPVACLRNIVWTLSNLCRNKNPPPPFESIKPCLPVMCKLLHYNDNDVIADVCWALSYITDGTNDKIQAVVSTGLVPRLVQLLDSREVPVLTPVLRTVGNIVTGNDQQTDAVLQANVLPRLGKLLGHARPNLVKEAAWTLSNITAGNPEQIQQVINCGLIQPLIRVLREGDYKSQKEAAWAVTNITSGGTIQQLSVLVQEGALHCMCMLLDCKDHKCVKVVMDGIVNILATAEKTGDLDKVALLVEECGGLDKIENLQNHENEEIYQKALSIIDTYFASGEPDDPNLAPQQVNGQLSFNTGAVPDGGFSF</sequence>
<name>A0AAE1HHX2_9NEOP</name>
<feature type="region of interest" description="Disordered" evidence="8">
    <location>
        <begin position="437"/>
        <end position="463"/>
    </location>
</feature>
<dbReference type="SUPFAM" id="SSF101283">
    <property type="entry name" value="GRIP domain"/>
    <property type="match status" value="1"/>
</dbReference>
<keyword evidence="7" id="KW-0175">Coiled coil</keyword>
<evidence type="ECO:0000256" key="7">
    <source>
        <dbReference type="SAM" id="Coils"/>
    </source>
</evidence>
<dbReference type="Gene3D" id="1.10.220.60">
    <property type="entry name" value="GRIP domain"/>
    <property type="match status" value="1"/>
</dbReference>
<keyword evidence="4" id="KW-0653">Protein transport</keyword>
<dbReference type="InterPro" id="IPR000225">
    <property type="entry name" value="Armadillo"/>
</dbReference>
<dbReference type="EMBL" id="JAHWGI010001046">
    <property type="protein sequence ID" value="KAK3921686.1"/>
    <property type="molecule type" value="Genomic_DNA"/>
</dbReference>
<reference evidence="11" key="1">
    <citation type="submission" date="2021-07" db="EMBL/GenBank/DDBJ databases">
        <authorList>
            <person name="Catto M.A."/>
            <person name="Jacobson A."/>
            <person name="Kennedy G."/>
            <person name="Labadie P."/>
            <person name="Hunt B.G."/>
            <person name="Srinivasan R."/>
        </authorList>
    </citation>
    <scope>NUCLEOTIDE SEQUENCE</scope>
    <source>
        <strain evidence="11">PL_HMW_Pooled</strain>
        <tissue evidence="11">Head</tissue>
    </source>
</reference>
<dbReference type="PANTHER" id="PTHR23316">
    <property type="entry name" value="IMPORTIN ALPHA"/>
    <property type="match status" value="1"/>
</dbReference>
<evidence type="ECO:0000313" key="12">
    <source>
        <dbReference type="Proteomes" id="UP001219518"/>
    </source>
</evidence>
<evidence type="ECO:0000256" key="6">
    <source>
        <dbReference type="PROSITE-ProRule" id="PRU00561"/>
    </source>
</evidence>
<reference evidence="11" key="2">
    <citation type="journal article" date="2023" name="BMC Genomics">
        <title>Pest status, molecular evolution, and epigenetic factors derived from the genome assembly of Frankliniella fusca, a thysanopteran phytovirus vector.</title>
        <authorList>
            <person name="Catto M.A."/>
            <person name="Labadie P.E."/>
            <person name="Jacobson A.L."/>
            <person name="Kennedy G.G."/>
            <person name="Srinivasan R."/>
            <person name="Hunt B.G."/>
        </authorList>
    </citation>
    <scope>NUCLEOTIDE SEQUENCE</scope>
    <source>
        <strain evidence="11">PL_HMW_Pooled</strain>
    </source>
</reference>
<dbReference type="InterPro" id="IPR016024">
    <property type="entry name" value="ARM-type_fold"/>
</dbReference>
<dbReference type="GO" id="GO:0061608">
    <property type="term" value="F:nuclear import signal receptor activity"/>
    <property type="evidence" value="ECO:0007669"/>
    <property type="project" value="InterPro"/>
</dbReference>
<dbReference type="Proteomes" id="UP001219518">
    <property type="component" value="Unassembled WGS sequence"/>
</dbReference>
<feature type="domain" description="GRIP" evidence="9">
    <location>
        <begin position="514"/>
        <end position="561"/>
    </location>
</feature>
<keyword evidence="3" id="KW-0677">Repeat</keyword>
<dbReference type="GO" id="GO:0005634">
    <property type="term" value="C:nucleus"/>
    <property type="evidence" value="ECO:0007669"/>
    <property type="project" value="UniProtKB-ARBA"/>
</dbReference>
<evidence type="ECO:0000256" key="4">
    <source>
        <dbReference type="ARBA" id="ARBA00022927"/>
    </source>
</evidence>
<dbReference type="InterPro" id="IPR011989">
    <property type="entry name" value="ARM-like"/>
</dbReference>
<comment type="caution">
    <text evidence="11">The sequence shown here is derived from an EMBL/GenBank/DDBJ whole genome shotgun (WGS) entry which is preliminary data.</text>
</comment>
<feature type="domain" description="IBB" evidence="10">
    <location>
        <begin position="574"/>
        <end position="637"/>
    </location>
</feature>
<protein>
    <submittedName>
        <fullName evidence="11">Importin subunit alpha-1</fullName>
    </submittedName>
</protein>
<gene>
    <name evidence="11" type="ORF">KUF71_010871</name>
</gene>
<feature type="coiled-coil region" evidence="7">
    <location>
        <begin position="262"/>
        <end position="358"/>
    </location>
</feature>
<dbReference type="InterPro" id="IPR032413">
    <property type="entry name" value="Arm_3"/>
</dbReference>
<keyword evidence="2 6" id="KW-0813">Transport</keyword>
<evidence type="ECO:0000256" key="1">
    <source>
        <dbReference type="ARBA" id="ARBA00010394"/>
    </source>
</evidence>
<dbReference type="PROSITE" id="PS50176">
    <property type="entry name" value="ARM_REPEAT"/>
    <property type="match status" value="2"/>
</dbReference>
<feature type="coiled-coil region" evidence="7">
    <location>
        <begin position="85"/>
        <end position="220"/>
    </location>
</feature>
<dbReference type="SMART" id="SM00185">
    <property type="entry name" value="ARM"/>
    <property type="match status" value="7"/>
</dbReference>
<dbReference type="FunFam" id="1.25.10.10:FF:000009">
    <property type="entry name" value="Importin subunit alpha"/>
    <property type="match status" value="1"/>
</dbReference>
<dbReference type="GO" id="GO:0006607">
    <property type="term" value="P:NLS-bearing protein import into nucleus"/>
    <property type="evidence" value="ECO:0007669"/>
    <property type="project" value="UniProtKB-ARBA"/>
</dbReference>
<evidence type="ECO:0000256" key="3">
    <source>
        <dbReference type="ARBA" id="ARBA00022737"/>
    </source>
</evidence>
<evidence type="ECO:0000256" key="5">
    <source>
        <dbReference type="PROSITE-ProRule" id="PRU00259"/>
    </source>
</evidence>
<evidence type="ECO:0000313" key="11">
    <source>
        <dbReference type="EMBL" id="KAK3921686.1"/>
    </source>
</evidence>
<accession>A0AAE1HHX2</accession>
<dbReference type="Pfam" id="PF01465">
    <property type="entry name" value="GRIP"/>
    <property type="match status" value="1"/>
</dbReference>